<dbReference type="PANTHER" id="PTHR48111">
    <property type="entry name" value="REGULATOR OF RPOS"/>
    <property type="match status" value="1"/>
</dbReference>
<dbReference type="InterPro" id="IPR001867">
    <property type="entry name" value="OmpR/PhoB-type_DNA-bd"/>
</dbReference>
<evidence type="ECO:0000259" key="9">
    <source>
        <dbReference type="PROSITE" id="PS51755"/>
    </source>
</evidence>
<dbReference type="PROSITE" id="PS51755">
    <property type="entry name" value="OMPR_PHOB"/>
    <property type="match status" value="1"/>
</dbReference>
<dbReference type="InterPro" id="IPR039420">
    <property type="entry name" value="WalR-like"/>
</dbReference>
<comment type="caution">
    <text evidence="10">The sequence shown here is derived from an EMBL/GenBank/DDBJ whole genome shotgun (WGS) entry which is preliminary data.</text>
</comment>
<dbReference type="InterPro" id="IPR011006">
    <property type="entry name" value="CheY-like_superfamily"/>
</dbReference>
<evidence type="ECO:0000256" key="7">
    <source>
        <dbReference type="PROSITE-ProRule" id="PRU01091"/>
    </source>
</evidence>
<name>A0A7W5CFJ9_9BACL</name>
<dbReference type="SUPFAM" id="SSF46894">
    <property type="entry name" value="C-terminal effector domain of the bipartite response regulators"/>
    <property type="match status" value="1"/>
</dbReference>
<accession>A0A7W5CFJ9</accession>
<dbReference type="CDD" id="cd17574">
    <property type="entry name" value="REC_OmpR"/>
    <property type="match status" value="1"/>
</dbReference>
<dbReference type="SMART" id="SM00448">
    <property type="entry name" value="REC"/>
    <property type="match status" value="1"/>
</dbReference>
<keyword evidence="3" id="KW-0805">Transcription regulation</keyword>
<feature type="domain" description="Response regulatory" evidence="8">
    <location>
        <begin position="3"/>
        <end position="117"/>
    </location>
</feature>
<evidence type="ECO:0000313" key="11">
    <source>
        <dbReference type="Proteomes" id="UP000518605"/>
    </source>
</evidence>
<dbReference type="Gene3D" id="3.40.50.2300">
    <property type="match status" value="1"/>
</dbReference>
<dbReference type="SMART" id="SM00862">
    <property type="entry name" value="Trans_reg_C"/>
    <property type="match status" value="1"/>
</dbReference>
<evidence type="ECO:0000313" key="10">
    <source>
        <dbReference type="EMBL" id="MBB3156299.1"/>
    </source>
</evidence>
<dbReference type="GO" id="GO:0006355">
    <property type="term" value="P:regulation of DNA-templated transcription"/>
    <property type="evidence" value="ECO:0007669"/>
    <property type="project" value="InterPro"/>
</dbReference>
<evidence type="ECO:0000256" key="4">
    <source>
        <dbReference type="ARBA" id="ARBA00023125"/>
    </source>
</evidence>
<dbReference type="SUPFAM" id="SSF52172">
    <property type="entry name" value="CheY-like"/>
    <property type="match status" value="1"/>
</dbReference>
<evidence type="ECO:0000256" key="3">
    <source>
        <dbReference type="ARBA" id="ARBA00023015"/>
    </source>
</evidence>
<dbReference type="Gene3D" id="1.10.10.10">
    <property type="entry name" value="Winged helix-like DNA-binding domain superfamily/Winged helix DNA-binding domain"/>
    <property type="match status" value="1"/>
</dbReference>
<dbReference type="PROSITE" id="PS50110">
    <property type="entry name" value="RESPONSE_REGULATORY"/>
    <property type="match status" value="1"/>
</dbReference>
<dbReference type="Proteomes" id="UP000518605">
    <property type="component" value="Unassembled WGS sequence"/>
</dbReference>
<feature type="modified residue" description="4-aspartylphosphate" evidence="6">
    <location>
        <position position="52"/>
    </location>
</feature>
<feature type="domain" description="OmpR/PhoB-type" evidence="9">
    <location>
        <begin position="129"/>
        <end position="227"/>
    </location>
</feature>
<proteinExistence type="predicted"/>
<organism evidence="10 11">
    <name type="scientific">Paenibacillus endophyticus</name>
    <dbReference type="NCBI Taxonomy" id="1294268"/>
    <lineage>
        <taxon>Bacteria</taxon>
        <taxon>Bacillati</taxon>
        <taxon>Bacillota</taxon>
        <taxon>Bacilli</taxon>
        <taxon>Bacillales</taxon>
        <taxon>Paenibacillaceae</taxon>
        <taxon>Paenibacillus</taxon>
    </lineage>
</organism>
<sequence length="230" mass="26419">MHQILVVDDEPDIRTLIRMHLERAGMRVIEAASGRQAIETLREQPIELMILDLMMDDVNGFEVLQYVRARGTDTIIIALSARREVQDKIDTLGLGADDYVTKPFSPMELLARAQAQLRRHRPGSTSDPYEVIRMNKLALDIDNMVLANGSQRHELTQYECELLQLFMKNPDRVLTKRDIYLHVWKHDHVNDNNLSVFMNRLRALLDDDSDTAPQIHTVRGIGYRFSGDGI</sequence>
<dbReference type="GO" id="GO:0000156">
    <property type="term" value="F:phosphorelay response regulator activity"/>
    <property type="evidence" value="ECO:0007669"/>
    <property type="project" value="TreeGrafter"/>
</dbReference>
<dbReference type="Pfam" id="PF00486">
    <property type="entry name" value="Trans_reg_C"/>
    <property type="match status" value="1"/>
</dbReference>
<keyword evidence="11" id="KW-1185">Reference proteome</keyword>
<dbReference type="CDD" id="cd00383">
    <property type="entry name" value="trans_reg_C"/>
    <property type="match status" value="1"/>
</dbReference>
<evidence type="ECO:0000256" key="5">
    <source>
        <dbReference type="ARBA" id="ARBA00023163"/>
    </source>
</evidence>
<dbReference type="Gene3D" id="6.10.250.690">
    <property type="match status" value="1"/>
</dbReference>
<dbReference type="InterPro" id="IPR016032">
    <property type="entry name" value="Sig_transdc_resp-reg_C-effctor"/>
</dbReference>
<keyword evidence="2" id="KW-0902">Two-component regulatory system</keyword>
<evidence type="ECO:0000256" key="6">
    <source>
        <dbReference type="PROSITE-ProRule" id="PRU00169"/>
    </source>
</evidence>
<evidence type="ECO:0000256" key="1">
    <source>
        <dbReference type="ARBA" id="ARBA00022553"/>
    </source>
</evidence>
<dbReference type="GO" id="GO:0005829">
    <property type="term" value="C:cytosol"/>
    <property type="evidence" value="ECO:0007669"/>
    <property type="project" value="TreeGrafter"/>
</dbReference>
<dbReference type="AlphaFoldDB" id="A0A7W5CFJ9"/>
<keyword evidence="4 7" id="KW-0238">DNA-binding</keyword>
<keyword evidence="5" id="KW-0804">Transcription</keyword>
<feature type="DNA-binding region" description="OmpR/PhoB-type" evidence="7">
    <location>
        <begin position="129"/>
        <end position="227"/>
    </location>
</feature>
<keyword evidence="1 6" id="KW-0597">Phosphoprotein</keyword>
<dbReference type="GO" id="GO:0000976">
    <property type="term" value="F:transcription cis-regulatory region binding"/>
    <property type="evidence" value="ECO:0007669"/>
    <property type="project" value="TreeGrafter"/>
</dbReference>
<gene>
    <name evidence="10" type="ORF">FHS16_006423</name>
</gene>
<dbReference type="PANTHER" id="PTHR48111:SF40">
    <property type="entry name" value="PHOSPHATE REGULON TRANSCRIPTIONAL REGULATORY PROTEIN PHOB"/>
    <property type="match status" value="1"/>
</dbReference>
<dbReference type="GO" id="GO:0032993">
    <property type="term" value="C:protein-DNA complex"/>
    <property type="evidence" value="ECO:0007669"/>
    <property type="project" value="TreeGrafter"/>
</dbReference>
<protein>
    <submittedName>
        <fullName evidence="10">DNA-binding response OmpR family regulator</fullName>
    </submittedName>
</protein>
<dbReference type="InterPro" id="IPR001789">
    <property type="entry name" value="Sig_transdc_resp-reg_receiver"/>
</dbReference>
<reference evidence="10 11" key="1">
    <citation type="submission" date="2020-08" db="EMBL/GenBank/DDBJ databases">
        <title>Genomic Encyclopedia of Type Strains, Phase III (KMG-III): the genomes of soil and plant-associated and newly described type strains.</title>
        <authorList>
            <person name="Whitman W."/>
        </authorList>
    </citation>
    <scope>NUCLEOTIDE SEQUENCE [LARGE SCALE GENOMIC DNA]</scope>
    <source>
        <strain evidence="10 11">CECT 8234</strain>
    </source>
</reference>
<dbReference type="EMBL" id="JACHXW010000039">
    <property type="protein sequence ID" value="MBB3156299.1"/>
    <property type="molecule type" value="Genomic_DNA"/>
</dbReference>
<dbReference type="InterPro" id="IPR036388">
    <property type="entry name" value="WH-like_DNA-bd_sf"/>
</dbReference>
<evidence type="ECO:0000256" key="2">
    <source>
        <dbReference type="ARBA" id="ARBA00023012"/>
    </source>
</evidence>
<evidence type="ECO:0000259" key="8">
    <source>
        <dbReference type="PROSITE" id="PS50110"/>
    </source>
</evidence>
<dbReference type="Pfam" id="PF00072">
    <property type="entry name" value="Response_reg"/>
    <property type="match status" value="1"/>
</dbReference>